<dbReference type="SUPFAM" id="SSF100950">
    <property type="entry name" value="NagB/RpiA/CoA transferase-like"/>
    <property type="match status" value="2"/>
</dbReference>
<protein>
    <submittedName>
        <fullName evidence="5">Uncharacterized protein</fullName>
    </submittedName>
</protein>
<dbReference type="Pfam" id="PF13336">
    <property type="entry name" value="AcetylCoA_hyd_C"/>
    <property type="match status" value="1"/>
</dbReference>
<reference evidence="5" key="1">
    <citation type="journal article" date="2014" name="Front. Microbiol.">
        <title>High frequency of phylogenetically diverse reductive dehalogenase-homologous genes in deep subseafloor sedimentary metagenomes.</title>
        <authorList>
            <person name="Kawai M."/>
            <person name="Futagami T."/>
            <person name="Toyoda A."/>
            <person name="Takaki Y."/>
            <person name="Nishi S."/>
            <person name="Hori S."/>
            <person name="Arai W."/>
            <person name="Tsubouchi T."/>
            <person name="Morono Y."/>
            <person name="Uchiyama I."/>
            <person name="Ito T."/>
            <person name="Fujiyama A."/>
            <person name="Inagaki F."/>
            <person name="Takami H."/>
        </authorList>
    </citation>
    <scope>NUCLEOTIDE SEQUENCE</scope>
    <source>
        <strain evidence="5">Expedition CK06-06</strain>
    </source>
</reference>
<feature type="domain" description="Acetyl-CoA hydrolase/transferase N-terminal" evidence="3">
    <location>
        <begin position="108"/>
        <end position="172"/>
    </location>
</feature>
<evidence type="ECO:0000256" key="2">
    <source>
        <dbReference type="ARBA" id="ARBA00022679"/>
    </source>
</evidence>
<feature type="domain" description="Acetyl-CoA hydrolase/transferase C-terminal" evidence="4">
    <location>
        <begin position="276"/>
        <end position="353"/>
    </location>
</feature>
<proteinExistence type="inferred from homology"/>
<dbReference type="PANTHER" id="PTHR21432">
    <property type="entry name" value="ACETYL-COA HYDROLASE-RELATED"/>
    <property type="match status" value="1"/>
</dbReference>
<dbReference type="InterPro" id="IPR037171">
    <property type="entry name" value="NagB/RpiA_transferase-like"/>
</dbReference>
<dbReference type="Gene3D" id="3.30.750.70">
    <property type="entry name" value="4-hydroxybutyrate coenzyme like domains"/>
    <property type="match status" value="1"/>
</dbReference>
<dbReference type="InterPro" id="IPR003702">
    <property type="entry name" value="ActCoA_hydro_N"/>
</dbReference>
<evidence type="ECO:0000259" key="3">
    <source>
        <dbReference type="Pfam" id="PF02550"/>
    </source>
</evidence>
<feature type="non-terminal residue" evidence="5">
    <location>
        <position position="1"/>
    </location>
</feature>
<organism evidence="5">
    <name type="scientific">marine sediment metagenome</name>
    <dbReference type="NCBI Taxonomy" id="412755"/>
    <lineage>
        <taxon>unclassified sequences</taxon>
        <taxon>metagenomes</taxon>
        <taxon>ecological metagenomes</taxon>
    </lineage>
</organism>
<dbReference type="AlphaFoldDB" id="X1T905"/>
<comment type="similarity">
    <text evidence="1">Belongs to the acetyl-CoA hydrolase/transferase family.</text>
</comment>
<dbReference type="Pfam" id="PF02550">
    <property type="entry name" value="AcetylCoA_hydro"/>
    <property type="match status" value="1"/>
</dbReference>
<evidence type="ECO:0000256" key="1">
    <source>
        <dbReference type="ARBA" id="ARBA00009632"/>
    </source>
</evidence>
<keyword evidence="2" id="KW-0808">Transferase</keyword>
<sequence length="353" mass="37943">YKGKMVSPEDAVKVIKPGDRVHFAYGMEPLALGLALLARSEELSEKGIKLFVPAPGRDFGWYDPGWEDIFSVEIAHVLPIAHQMIREKRGDYLVGDITWAPDPGLREPVDVLLIQLSPPDENGFCSFGSSLWDKKTAVKAAKIVIAEANDNLIRTCGDNFISLSEIDYFVEHTPSGRMPGATDMLGRKTTGPGDLERKIAENVASLIRDGDTLEIGVGGTAEWVPVLGVLEGKNDLGWHSENTPRGIATLVKNGIINGKKKTLHPGKAVATAVGGGTKEEMEFINMNPVFEIYESNYVLDPRIIAENDNIDCINSALAIDLTGQIAAESIGPVMMTGTGGQLAFAIGAGMSKG</sequence>
<dbReference type="Gene3D" id="3.40.1080.20">
    <property type="entry name" value="Acetyl-CoA hydrolase/transferase C-terminal domain"/>
    <property type="match status" value="1"/>
</dbReference>
<dbReference type="PANTHER" id="PTHR21432:SF20">
    <property type="entry name" value="ACETYL-COA HYDROLASE"/>
    <property type="match status" value="1"/>
</dbReference>
<evidence type="ECO:0000259" key="4">
    <source>
        <dbReference type="Pfam" id="PF13336"/>
    </source>
</evidence>
<name>X1T905_9ZZZZ</name>
<dbReference type="InterPro" id="IPR038460">
    <property type="entry name" value="AcetylCoA_hyd_C_sf"/>
</dbReference>
<dbReference type="EMBL" id="BARW01008397">
    <property type="protein sequence ID" value="GAI84000.1"/>
    <property type="molecule type" value="Genomic_DNA"/>
</dbReference>
<dbReference type="Gene3D" id="3.40.1080.10">
    <property type="entry name" value="Glutaconate Coenzyme A-transferase"/>
    <property type="match status" value="1"/>
</dbReference>
<dbReference type="InterPro" id="IPR026888">
    <property type="entry name" value="AcetylCoA_hyd_C"/>
</dbReference>
<evidence type="ECO:0000313" key="5">
    <source>
        <dbReference type="EMBL" id="GAI84000.1"/>
    </source>
</evidence>
<dbReference type="InterPro" id="IPR046433">
    <property type="entry name" value="ActCoA_hydro"/>
</dbReference>
<comment type="caution">
    <text evidence="5">The sequence shown here is derived from an EMBL/GenBank/DDBJ whole genome shotgun (WGS) entry which is preliminary data.</text>
</comment>
<dbReference type="GO" id="GO:0006083">
    <property type="term" value="P:acetate metabolic process"/>
    <property type="evidence" value="ECO:0007669"/>
    <property type="project" value="InterPro"/>
</dbReference>
<accession>X1T905</accession>
<feature type="non-terminal residue" evidence="5">
    <location>
        <position position="353"/>
    </location>
</feature>
<gene>
    <name evidence="5" type="ORF">S12H4_17222</name>
</gene>
<dbReference type="GO" id="GO:0008775">
    <property type="term" value="F:acetate CoA-transferase activity"/>
    <property type="evidence" value="ECO:0007669"/>
    <property type="project" value="InterPro"/>
</dbReference>